<protein>
    <submittedName>
        <fullName evidence="9">4-azaleucine resistance transporter AzlC</fullName>
    </submittedName>
</protein>
<feature type="transmembrane region" description="Helical" evidence="8">
    <location>
        <begin position="60"/>
        <end position="81"/>
    </location>
</feature>
<keyword evidence="7 8" id="KW-0472">Membrane</keyword>
<gene>
    <name evidence="9" type="ORF">B0I28_110154</name>
</gene>
<evidence type="ECO:0000256" key="2">
    <source>
        <dbReference type="ARBA" id="ARBA00010735"/>
    </source>
</evidence>
<dbReference type="EMBL" id="PVTJ01000010">
    <property type="protein sequence ID" value="PRY56271.1"/>
    <property type="molecule type" value="Genomic_DNA"/>
</dbReference>
<evidence type="ECO:0000256" key="8">
    <source>
        <dbReference type="SAM" id="Phobius"/>
    </source>
</evidence>
<comment type="caution">
    <text evidence="9">The sequence shown here is derived from an EMBL/GenBank/DDBJ whole genome shotgun (WGS) entry which is preliminary data.</text>
</comment>
<comment type="similarity">
    <text evidence="2">Belongs to the AzlC family.</text>
</comment>
<evidence type="ECO:0000256" key="4">
    <source>
        <dbReference type="ARBA" id="ARBA00022475"/>
    </source>
</evidence>
<feature type="transmembrane region" description="Helical" evidence="8">
    <location>
        <begin position="187"/>
        <end position="220"/>
    </location>
</feature>
<evidence type="ECO:0000313" key="9">
    <source>
        <dbReference type="EMBL" id="PRY56271.1"/>
    </source>
</evidence>
<dbReference type="GO" id="GO:1903785">
    <property type="term" value="P:L-valine transmembrane transport"/>
    <property type="evidence" value="ECO:0007669"/>
    <property type="project" value="TreeGrafter"/>
</dbReference>
<dbReference type="PANTHER" id="PTHR34979">
    <property type="entry name" value="INNER MEMBRANE PROTEIN YGAZ"/>
    <property type="match status" value="1"/>
</dbReference>
<feature type="transmembrane region" description="Helical" evidence="8">
    <location>
        <begin position="161"/>
        <end position="181"/>
    </location>
</feature>
<proteinExistence type="inferred from homology"/>
<dbReference type="Proteomes" id="UP000238176">
    <property type="component" value="Unassembled WGS sequence"/>
</dbReference>
<evidence type="ECO:0000256" key="1">
    <source>
        <dbReference type="ARBA" id="ARBA00004651"/>
    </source>
</evidence>
<dbReference type="AlphaFoldDB" id="A0A2T0UE91"/>
<keyword evidence="10" id="KW-1185">Reference proteome</keyword>
<reference evidence="9 10" key="1">
    <citation type="submission" date="2018-03" db="EMBL/GenBank/DDBJ databases">
        <title>Genomic Encyclopedia of Type Strains, Phase III (KMG-III): the genomes of soil and plant-associated and newly described type strains.</title>
        <authorList>
            <person name="Whitman W."/>
        </authorList>
    </citation>
    <scope>NUCLEOTIDE SEQUENCE [LARGE SCALE GENOMIC DNA]</scope>
    <source>
        <strain evidence="9 10">CGMCC 4.7067</strain>
    </source>
</reference>
<evidence type="ECO:0000256" key="3">
    <source>
        <dbReference type="ARBA" id="ARBA00022448"/>
    </source>
</evidence>
<name>A0A2T0UE91_9ACTN</name>
<sequence length="234" mass="23988">MFARLTRLVGRDLLRDTLAYSAGIAVAGASFGALATAQGLEWWTTMAVSVLVYAGTAQFAALGVAASGGGPAAIIATGLILNLRHIPYGLSVGHLYWDRWWTRILGTHNLLDTTTAFALAEGDDLRRAKIAYWTTGAGNAVAWVVGNAAGILAGSRIGDPAVLGVDAALPALILALVLPALRDRSTLLAAVAGAGIALAASPFLPAGLPVLAALAGLLFAWPRRESEAREGAAP</sequence>
<keyword evidence="6 8" id="KW-1133">Transmembrane helix</keyword>
<dbReference type="Pfam" id="PF03591">
    <property type="entry name" value="AzlC"/>
    <property type="match status" value="1"/>
</dbReference>
<feature type="transmembrane region" description="Helical" evidence="8">
    <location>
        <begin position="20"/>
        <end position="40"/>
    </location>
</feature>
<evidence type="ECO:0000256" key="6">
    <source>
        <dbReference type="ARBA" id="ARBA00022989"/>
    </source>
</evidence>
<dbReference type="PANTHER" id="PTHR34979:SF1">
    <property type="entry name" value="INNER MEMBRANE PROTEIN YGAZ"/>
    <property type="match status" value="1"/>
</dbReference>
<evidence type="ECO:0000256" key="5">
    <source>
        <dbReference type="ARBA" id="ARBA00022692"/>
    </source>
</evidence>
<keyword evidence="5 8" id="KW-0812">Transmembrane</keyword>
<dbReference type="InterPro" id="IPR011606">
    <property type="entry name" value="Brnchd-chn_aa_trnsp_permease"/>
</dbReference>
<dbReference type="GO" id="GO:0005886">
    <property type="term" value="C:plasma membrane"/>
    <property type="evidence" value="ECO:0007669"/>
    <property type="project" value="UniProtKB-SubCell"/>
</dbReference>
<organism evidence="9 10">
    <name type="scientific">Glycomyces artemisiae</name>
    <dbReference type="NCBI Taxonomy" id="1076443"/>
    <lineage>
        <taxon>Bacteria</taxon>
        <taxon>Bacillati</taxon>
        <taxon>Actinomycetota</taxon>
        <taxon>Actinomycetes</taxon>
        <taxon>Glycomycetales</taxon>
        <taxon>Glycomycetaceae</taxon>
        <taxon>Glycomyces</taxon>
    </lineage>
</organism>
<accession>A0A2T0UE91</accession>
<comment type="subcellular location">
    <subcellularLocation>
        <location evidence="1">Cell membrane</location>
        <topology evidence="1">Multi-pass membrane protein</topology>
    </subcellularLocation>
</comment>
<evidence type="ECO:0000313" key="10">
    <source>
        <dbReference type="Proteomes" id="UP000238176"/>
    </source>
</evidence>
<dbReference type="RefSeq" id="WP_106366163.1">
    <property type="nucleotide sequence ID" value="NZ_PVTJ01000010.1"/>
</dbReference>
<dbReference type="OrthoDB" id="5195391at2"/>
<keyword evidence="3" id="KW-0813">Transport</keyword>
<evidence type="ECO:0000256" key="7">
    <source>
        <dbReference type="ARBA" id="ARBA00023136"/>
    </source>
</evidence>
<keyword evidence="4" id="KW-1003">Cell membrane</keyword>